<dbReference type="PROSITE" id="PS50199">
    <property type="entry name" value="ZF_RANBP2_2"/>
    <property type="match status" value="3"/>
</dbReference>
<feature type="domain" description="RanBP2-type" evidence="6">
    <location>
        <begin position="292"/>
        <end position="326"/>
    </location>
</feature>
<proteinExistence type="predicted"/>
<evidence type="ECO:0000256" key="4">
    <source>
        <dbReference type="PROSITE-ProRule" id="PRU00322"/>
    </source>
</evidence>
<dbReference type="EMBL" id="KL367589">
    <property type="protein sequence ID" value="KFD62737.1"/>
    <property type="molecule type" value="Genomic_DNA"/>
</dbReference>
<dbReference type="AlphaFoldDB" id="A0A085MZU1"/>
<feature type="compositionally biased region" description="Basic and acidic residues" evidence="5">
    <location>
        <begin position="503"/>
        <end position="512"/>
    </location>
</feature>
<dbReference type="SUPFAM" id="SSF90209">
    <property type="entry name" value="Ran binding protein zinc finger-like"/>
    <property type="match status" value="1"/>
</dbReference>
<feature type="domain" description="RanBP2-type" evidence="6">
    <location>
        <begin position="265"/>
        <end position="294"/>
    </location>
</feature>
<feature type="compositionally biased region" description="Acidic residues" evidence="5">
    <location>
        <begin position="492"/>
        <end position="502"/>
    </location>
</feature>
<evidence type="ECO:0000256" key="1">
    <source>
        <dbReference type="ARBA" id="ARBA00022723"/>
    </source>
</evidence>
<keyword evidence="1" id="KW-0479">Metal-binding</keyword>
<feature type="compositionally biased region" description="Polar residues" evidence="5">
    <location>
        <begin position="395"/>
        <end position="408"/>
    </location>
</feature>
<dbReference type="PROSITE" id="PS01358">
    <property type="entry name" value="ZF_RANBP2_1"/>
    <property type="match status" value="3"/>
</dbReference>
<feature type="compositionally biased region" description="Polar residues" evidence="5">
    <location>
        <begin position="684"/>
        <end position="700"/>
    </location>
</feature>
<dbReference type="SMART" id="SM00547">
    <property type="entry name" value="ZnF_RBZ"/>
    <property type="match status" value="3"/>
</dbReference>
<feature type="compositionally biased region" description="Polar residues" evidence="5">
    <location>
        <begin position="538"/>
        <end position="563"/>
    </location>
</feature>
<feature type="compositionally biased region" description="Basic and acidic residues" evidence="5">
    <location>
        <begin position="723"/>
        <end position="732"/>
    </location>
</feature>
<feature type="compositionally biased region" description="Acidic residues" evidence="5">
    <location>
        <begin position="446"/>
        <end position="484"/>
    </location>
</feature>
<dbReference type="Gene3D" id="2.30.30.380">
    <property type="entry name" value="Zn-finger domain of Sec23/24"/>
    <property type="match status" value="1"/>
</dbReference>
<evidence type="ECO:0000259" key="6">
    <source>
        <dbReference type="PROSITE" id="PS50199"/>
    </source>
</evidence>
<evidence type="ECO:0000256" key="2">
    <source>
        <dbReference type="ARBA" id="ARBA00022771"/>
    </source>
</evidence>
<feature type="compositionally biased region" description="Basic and acidic residues" evidence="5">
    <location>
        <begin position="523"/>
        <end position="537"/>
    </location>
</feature>
<evidence type="ECO:0000313" key="7">
    <source>
        <dbReference type="EMBL" id="KFD62737.1"/>
    </source>
</evidence>
<gene>
    <name evidence="7" type="ORF">M514_09196</name>
</gene>
<feature type="compositionally biased region" description="Polar residues" evidence="5">
    <location>
        <begin position="107"/>
        <end position="121"/>
    </location>
</feature>
<feature type="region of interest" description="Disordered" evidence="5">
    <location>
        <begin position="1076"/>
        <end position="1097"/>
    </location>
</feature>
<dbReference type="Pfam" id="PF00641">
    <property type="entry name" value="Zn_ribbon_RanBP"/>
    <property type="match status" value="2"/>
</dbReference>
<organism evidence="7">
    <name type="scientific">Trichuris suis</name>
    <name type="common">pig whipworm</name>
    <dbReference type="NCBI Taxonomy" id="68888"/>
    <lineage>
        <taxon>Eukaryota</taxon>
        <taxon>Metazoa</taxon>
        <taxon>Ecdysozoa</taxon>
        <taxon>Nematoda</taxon>
        <taxon>Enoplea</taxon>
        <taxon>Dorylaimia</taxon>
        <taxon>Trichinellida</taxon>
        <taxon>Trichuridae</taxon>
        <taxon>Trichuris</taxon>
    </lineage>
</organism>
<feature type="compositionally biased region" description="Low complexity" evidence="5">
    <location>
        <begin position="19"/>
        <end position="33"/>
    </location>
</feature>
<reference evidence="7" key="1">
    <citation type="journal article" date="2014" name="Nat. Genet.">
        <title>Genome and transcriptome of the porcine whipworm Trichuris suis.</title>
        <authorList>
            <person name="Jex A.R."/>
            <person name="Nejsum P."/>
            <person name="Schwarz E.M."/>
            <person name="Hu L."/>
            <person name="Young N.D."/>
            <person name="Hall R.S."/>
            <person name="Korhonen P.K."/>
            <person name="Liao S."/>
            <person name="Thamsborg S."/>
            <person name="Xia J."/>
            <person name="Xu P."/>
            <person name="Wang S."/>
            <person name="Scheerlinck J.P."/>
            <person name="Hofmann A."/>
            <person name="Sternberg P.W."/>
            <person name="Wang J."/>
            <person name="Gasser R.B."/>
        </authorList>
    </citation>
    <scope>NUCLEOTIDE SEQUENCE [LARGE SCALE GENOMIC DNA]</scope>
    <source>
        <strain evidence="7">DCEP-RM93F</strain>
    </source>
</reference>
<keyword evidence="2 4" id="KW-0863">Zinc-finger</keyword>
<dbReference type="InterPro" id="IPR036443">
    <property type="entry name" value="Znf_RanBP2_sf"/>
</dbReference>
<feature type="compositionally biased region" description="Basic and acidic residues" evidence="5">
    <location>
        <begin position="413"/>
        <end position="423"/>
    </location>
</feature>
<feature type="region of interest" description="Disordered" evidence="5">
    <location>
        <begin position="609"/>
        <end position="769"/>
    </location>
</feature>
<feature type="compositionally biased region" description="Polar residues" evidence="5">
    <location>
        <begin position="209"/>
        <end position="218"/>
    </location>
</feature>
<keyword evidence="3" id="KW-0862">Zinc</keyword>
<feature type="region of interest" description="Disordered" evidence="5">
    <location>
        <begin position="1162"/>
        <end position="1196"/>
    </location>
</feature>
<sequence>MSAFSGLRSFFEALTAPFSPTKSDSSTSDQSTSGLPCESPIPESSFHFGSSRLNSATLPSFSRDYANHSSVFSLPPRNHVREDISKTYNDRRSFGAASRLSPPRLFTPNSQLPYNVPKPQNNVDFTRRLGEKFKLFNHQEATPVSKISKTAGDFAQPIRRRPNIHSVSFPIPERHKVMAVSSPISERNESLPLQRHPSSKKPIERSLERSTPSAISAKSQSFAGKMSDPFNFNVPWSVDFSSVKTNEKKRLSYGASPHGSDDEQRQNHWICSLCSHINHPFRRRCTHCLNSRKGVCMTDYWKCQKCCYRNAIALDECLLCRTPKVVPRKSTEDESLGSPKKLPPEQKRWQCGVCLLSNTPERLRCIGCATLRGVYDMTARHSELNSTLFDQAGSSVETSMPSKSSAFATPTLADEKSKSDDILHPPSVAEEEDLSEELSAASDSNEANEPDDFEEEEEEESIEEEEEEEENFEEEEGDAEEESENFSRKAFEEEEEEEEEADKFEQNLKEGESEIIDLCSDSDGEHNVADEASREPSETSNFSNYSEKSQVCSKAGDSSSPIVTQPEDEELKRSEVCSSNGAAVAEKRSDANAVLVQPSLQALVAGPSTWLFPPQQSASSVLAAPTKESQNLPSSPEGSKDEGIASATPSTASAYDVGVSKGFEQPDLSAPNSTSEPEKVPTSEGPTSGVSVEVTSQPTDDTARELSIDASGNSALSIEEQAEVEKVNEAPRTDLSPIEAMVESPSEPSSTGGTELTKMPTVEEPQKASEPFQFVQQSGSRVFNFGQPLPTSSPFGFGQTSAAPSLFGSSSLTKTTSSASPFNFGLSTTSSSFGSQTSEASGATKTLFSNFGQQPMNTSEDKTSKLFGQGTVSGKGFCFSQSSAQSFSSNTATSVASVLGTTTSTTSIFGTPTTTASIFGAAVPTAPVFGSATPTTSATSLFNAATPVASVFGSPATSASPFGTPTSTTSIFGSSLTSQAQNESLFAQNALKQNVFNFGQKPAFGTTPFQSTSLLATKQGDQPATTTASGFNFGDAAPFAASSSTGSSSSLFASWGGKSLATSTAPSIFKFGQTAAPPSFQQQQQQQQPTSNAPSVFCFGGAKPANVDSSQQQSSIFASAVPPSTTTSTFPWVSQMASSSSAPSFGSSSLFVFGSNPAKSGDHFTAGQTGEAKDSSSATQITGVGPTGSGPLPSAPTIFNAAGLNQAQSGTAASGRRMIHARRRVRRC</sequence>
<protein>
    <recommendedName>
        <fullName evidence="6">RanBP2-type domain-containing protein</fullName>
    </recommendedName>
</protein>
<dbReference type="Proteomes" id="UP000030758">
    <property type="component" value="Unassembled WGS sequence"/>
</dbReference>
<evidence type="ECO:0000256" key="5">
    <source>
        <dbReference type="SAM" id="MobiDB-lite"/>
    </source>
</evidence>
<name>A0A085MZU1_9BILA</name>
<feature type="region of interest" description="Disordered" evidence="5">
    <location>
        <begin position="395"/>
        <end position="575"/>
    </location>
</feature>
<feature type="compositionally biased region" description="Basic residues" evidence="5">
    <location>
        <begin position="1217"/>
        <end position="1228"/>
    </location>
</feature>
<feature type="domain" description="RanBP2-type" evidence="6">
    <location>
        <begin position="345"/>
        <end position="374"/>
    </location>
</feature>
<feature type="compositionally biased region" description="Polar residues" evidence="5">
    <location>
        <begin position="627"/>
        <end position="637"/>
    </location>
</feature>
<evidence type="ECO:0000256" key="3">
    <source>
        <dbReference type="ARBA" id="ARBA00022833"/>
    </source>
</evidence>
<accession>A0A085MZU1</accession>
<feature type="region of interest" description="Disordered" evidence="5">
    <location>
        <begin position="1209"/>
        <end position="1228"/>
    </location>
</feature>
<feature type="region of interest" description="Disordered" evidence="5">
    <location>
        <begin position="95"/>
        <end position="121"/>
    </location>
</feature>
<feature type="region of interest" description="Disordered" evidence="5">
    <location>
        <begin position="182"/>
        <end position="218"/>
    </location>
</feature>
<feature type="region of interest" description="Disordered" evidence="5">
    <location>
        <begin position="19"/>
        <end position="40"/>
    </location>
</feature>
<dbReference type="GO" id="GO:0008270">
    <property type="term" value="F:zinc ion binding"/>
    <property type="evidence" value="ECO:0007669"/>
    <property type="project" value="UniProtKB-KW"/>
</dbReference>
<dbReference type="InterPro" id="IPR001876">
    <property type="entry name" value="Znf_RanBP2"/>
</dbReference>